<protein>
    <submittedName>
        <fullName evidence="2">Uncharacterized protein</fullName>
    </submittedName>
</protein>
<feature type="region of interest" description="Disordered" evidence="1">
    <location>
        <begin position="422"/>
        <end position="448"/>
    </location>
</feature>
<evidence type="ECO:0000313" key="2">
    <source>
        <dbReference type="EMBL" id="QJB76112.1"/>
    </source>
</evidence>
<proteinExistence type="predicted"/>
<evidence type="ECO:0000256" key="1">
    <source>
        <dbReference type="SAM" id="MobiDB-lite"/>
    </source>
</evidence>
<organism evidence="2">
    <name type="scientific">Lymantria dispar cypovirus 1</name>
    <name type="common">LdCPV-1</name>
    <dbReference type="NCBI Taxonomy" id="165803"/>
    <lineage>
        <taxon>Viruses</taxon>
        <taxon>Riboviria</taxon>
        <taxon>Orthornavirae</taxon>
        <taxon>Duplornaviricota</taxon>
        <taxon>Resentoviricetes</taxon>
        <taxon>Reovirales</taxon>
        <taxon>Spinareoviridae</taxon>
        <taxon>Cypovirus</taxon>
        <taxon>Cypovirus altineae</taxon>
        <taxon>Cypovirus 1</taxon>
    </lineage>
</organism>
<dbReference type="EMBL" id="MN938837">
    <property type="protein sequence ID" value="QJB76112.1"/>
    <property type="molecule type" value="Genomic_RNA"/>
</dbReference>
<dbReference type="InterPro" id="IPR049423">
    <property type="entry name" value="VP5"/>
</dbReference>
<feature type="compositionally biased region" description="Polar residues" evidence="1">
    <location>
        <begin position="431"/>
        <end position="442"/>
    </location>
</feature>
<organismHost>
    <name type="scientific">Lymantria dispar</name>
    <name type="common">Gypsy moth</name>
    <name type="synonym">Porthetria dispar</name>
    <dbReference type="NCBI Taxonomy" id="13123"/>
</organismHost>
<sequence length="448" mass="49835">MLQQPTGGYTTLEQFTFTIRNDGTNATPTQFLQLLSYEATENELVKKAIPTPETHLPSARNVPGNVYIEDAITQALFGISAQNVNAHGYFSRLSALALPNTSARLGLDGVIYNKETVGIPFYDPVQVAKFATTFAKLGNASTPRYRADMIDIYAHVGLELAGTEAERTAGVMPVKRAKFDSWEGSLISLSRDVVNWKILAFLIDLCSLEGDALNTFKTRTRDAFRMMLFIMSTAVAANVVNRKVTKSVNRVIEYIGVNSMRTAGRTATITYDLSRHEFAAKFLQLTFTKWYTTPAPTVPMPDMRTPRTSITSVGESALLQHNRYMTESFKGLSPIALAQKKHEMMLHTHEIHSMDIDGSIKNMVERETVNKMNEIDSISMMPWGEEITEVGQTTMHATKQTNTDQEQTQLISQETAVIVHRASSDADENEYGNSVSEMTMGTRSDDIL</sequence>
<accession>A0A6M3MXP2</accession>
<dbReference type="Pfam" id="PF20807">
    <property type="entry name" value="VP5"/>
    <property type="match status" value="1"/>
</dbReference>
<name>A0A6M3MXP2_LDCPV</name>
<reference evidence="2" key="1">
    <citation type="submission" date="2020-01" db="EMBL/GenBank/DDBJ databases">
        <authorList>
            <person name="Pavlushin S.V."/>
            <person name="Ilinsky Y.Y."/>
            <person name="Belousova I.A."/>
            <person name="Bayborodin S.I."/>
            <person name="Lunev E.A."/>
            <person name="Kechin A.A."/>
            <person name="Khrapov E.A."/>
            <person name="Filipenko M.L."/>
            <person name="Toshchakov S.V."/>
            <person name="Martemyanov V.V."/>
        </authorList>
    </citation>
    <scope>NUCLEOTIDE SEQUENCE</scope>
    <source>
        <strain evidence="2">LdCPV1</strain>
    </source>
</reference>